<dbReference type="SMART" id="SM00710">
    <property type="entry name" value="PbH1"/>
    <property type="match status" value="5"/>
</dbReference>
<dbReference type="InterPro" id="IPR012332">
    <property type="entry name" value="Autotransporter_pectin_lyase_C"/>
</dbReference>
<organism evidence="2 3">
    <name type="scientific">Phocaeicola salanitronis (strain DSM 18170 / JCM 13657 / CCUG 60908 / BL78)</name>
    <name type="common">Bacteroides salanitronis</name>
    <dbReference type="NCBI Taxonomy" id="667015"/>
    <lineage>
        <taxon>Bacteria</taxon>
        <taxon>Pseudomonadati</taxon>
        <taxon>Bacteroidota</taxon>
        <taxon>Bacteroidia</taxon>
        <taxon>Bacteroidales</taxon>
        <taxon>Bacteroidaceae</taxon>
        <taxon>Phocaeicola</taxon>
    </lineage>
</organism>
<evidence type="ECO:0000313" key="2">
    <source>
        <dbReference type="EMBL" id="ADY38098.1"/>
    </source>
</evidence>
<dbReference type="EMBL" id="CP002530">
    <property type="protein sequence ID" value="ADY38098.1"/>
    <property type="molecule type" value="Genomic_DNA"/>
</dbReference>
<dbReference type="OrthoDB" id="1090015at2"/>
<evidence type="ECO:0000313" key="3">
    <source>
        <dbReference type="Proteomes" id="UP000007486"/>
    </source>
</evidence>
<keyword evidence="1" id="KW-0732">Signal</keyword>
<name>F0R8B4_PHOSB</name>
<feature type="chain" id="PRO_5003255702" evidence="1">
    <location>
        <begin position="34"/>
        <end position="594"/>
    </location>
</feature>
<sequence length="594" mass="61267">MKTRNKLYDKSRLRLLCLLTALLGLFGAGQTWAGNPTTLTVGGTNALNGGYWLTNADGTLTPDGASADNYNVYYDGNGTLTLKDATINGTATTDHVGAGIYAEGDLTIVLEGSSTVKGVVDPYGESQSIRVSGNLTIQGGGSLTAQGAETSSGSNYGISVVGSFTQQSGSVTAISGTSKNYYSEGLYVFDGTVTVEGGTLTATGGNAGSSYGSSGISTNGTVTVNDAIVTATGGNAGSSYGISTNGTVTVSDATVTATSGSAGYASYGLYIESSSPSVTLSGSSSLTARSGTATNTAGGIYFENLFGSTRSVTVGENSTLLTNSVIFRDSSFNENPLAPTGDGSWLIYGQSDQTSAVGGNYTLEENLTIENGNTFTIPAGSTLTIPEDKTLTADANQLVVNGELVLEGTFENANELTGTGNLVLGEITLTDDEGIGAYEDYHLKLKSKKVTYTRALPVNSQYGTICLPFVPTSVTADQVTYYQVLELGSNEITLVETDFEAGKPLFYQTSGTGSITFSAESAAGVELVTTPATDSFMVGTMSVYKPTAGYFLKNGNFYPITDGVQVKVKSFRAYVKGQNDASQASVMSVNVARP</sequence>
<protein>
    <submittedName>
        <fullName evidence="2">Uncharacterized protein</fullName>
    </submittedName>
</protein>
<dbReference type="KEGG" id="bsa:Bacsa_3576"/>
<gene>
    <name evidence="2" type="ordered locus">Bacsa_3576</name>
</gene>
<proteinExistence type="predicted"/>
<accession>F0R8B4</accession>
<dbReference type="Proteomes" id="UP000007486">
    <property type="component" value="Chromosome"/>
</dbReference>
<dbReference type="InterPro" id="IPR006626">
    <property type="entry name" value="PbH1"/>
</dbReference>
<dbReference type="HOGENOM" id="CLU_459057_0_0_10"/>
<evidence type="ECO:0000256" key="1">
    <source>
        <dbReference type="SAM" id="SignalP"/>
    </source>
</evidence>
<feature type="signal peptide" evidence="1">
    <location>
        <begin position="1"/>
        <end position="33"/>
    </location>
</feature>
<dbReference type="Gene3D" id="2.160.20.20">
    <property type="match status" value="1"/>
</dbReference>
<dbReference type="STRING" id="667015.Bacsa_3576"/>
<dbReference type="AlphaFoldDB" id="F0R8B4"/>
<reference evidence="2 3" key="1">
    <citation type="journal article" date="2011" name="Stand. Genomic Sci.">
        <title>Complete genome sequence of Bacteroides salanitronis type strain (BL78).</title>
        <authorList>
            <person name="Gronow S."/>
            <person name="Held B."/>
            <person name="Lucas S."/>
            <person name="Lapidus A."/>
            <person name="Del Rio T.G."/>
            <person name="Nolan M."/>
            <person name="Tice H."/>
            <person name="Deshpande S."/>
            <person name="Cheng J.F."/>
            <person name="Pitluck S."/>
            <person name="Liolios K."/>
            <person name="Pagani I."/>
            <person name="Ivanova N."/>
            <person name="Mavromatis K."/>
            <person name="Pati A."/>
            <person name="Tapia R."/>
            <person name="Han C."/>
            <person name="Goodwin L."/>
            <person name="Chen A."/>
            <person name="Palaniappan K."/>
            <person name="Land M."/>
            <person name="Hauser L."/>
            <person name="Chang Y.J."/>
            <person name="Jeffries C.D."/>
            <person name="Brambilla E.M."/>
            <person name="Rohde M."/>
            <person name="Goker M."/>
            <person name="Detter J.C."/>
            <person name="Woyke T."/>
            <person name="Bristow J."/>
            <person name="Markowitz V."/>
            <person name="Hugenholtz P."/>
            <person name="Kyrpides N.C."/>
            <person name="Klenk H.P."/>
            <person name="Eisen J.A."/>
        </authorList>
    </citation>
    <scope>NUCLEOTIDE SEQUENCE [LARGE SCALE GENOMIC DNA]</scope>
    <source>
        <strain evidence="2 3">DSM 18170</strain>
    </source>
</reference>
<dbReference type="RefSeq" id="WP_013619454.1">
    <property type="nucleotide sequence ID" value="NC_015164.1"/>
</dbReference>
<keyword evidence="3" id="KW-1185">Reference proteome</keyword>